<comment type="similarity">
    <text evidence="1">Belongs to the TTC21 family.</text>
</comment>
<dbReference type="FunFam" id="1.25.40.10:FF:000219">
    <property type="entry name" value="Tetratricopeptide repeat domain 21B"/>
    <property type="match status" value="1"/>
</dbReference>
<dbReference type="EMBL" id="VFQX01000074">
    <property type="protein sequence ID" value="KAF0971651.1"/>
    <property type="molecule type" value="Genomic_DNA"/>
</dbReference>
<dbReference type="VEuPathDB" id="AmoebaDB:FDP41_009874"/>
<dbReference type="PROSITE" id="PS50005">
    <property type="entry name" value="TPR"/>
    <property type="match status" value="4"/>
</dbReference>
<reference evidence="11 12" key="1">
    <citation type="journal article" date="2019" name="Sci. Rep.">
        <title>Nanopore sequencing improves the draft genome of the human pathogenic amoeba Naegleria fowleri.</title>
        <authorList>
            <person name="Liechti N."/>
            <person name="Schurch N."/>
            <person name="Bruggmann R."/>
            <person name="Wittwer M."/>
        </authorList>
    </citation>
    <scope>NUCLEOTIDE SEQUENCE [LARGE SCALE GENOMIC DNA]</scope>
    <source>
        <strain evidence="11 12">ATCC 30894</strain>
    </source>
</reference>
<evidence type="ECO:0000256" key="1">
    <source>
        <dbReference type="ARBA" id="ARBA00010935"/>
    </source>
</evidence>
<dbReference type="InterPro" id="IPR011990">
    <property type="entry name" value="TPR-like_helical_dom_sf"/>
</dbReference>
<dbReference type="InterPro" id="IPR040364">
    <property type="entry name" value="TTC21A/TTC21B"/>
</dbReference>
<dbReference type="InterPro" id="IPR013105">
    <property type="entry name" value="TPR_2"/>
</dbReference>
<feature type="region of interest" description="Disordered" evidence="5">
    <location>
        <begin position="1"/>
        <end position="20"/>
    </location>
</feature>
<evidence type="ECO:0000256" key="3">
    <source>
        <dbReference type="ARBA" id="ARBA00022803"/>
    </source>
</evidence>
<dbReference type="OMA" id="NATCVRA"/>
<dbReference type="GeneID" id="68117089"/>
<feature type="domain" description="Tetratricopeptide repeat protein 21A/21B C-terminal ARM" evidence="8">
    <location>
        <begin position="1145"/>
        <end position="1353"/>
    </location>
</feature>
<name>A0A6A5B9G9_NAEFO</name>
<dbReference type="GO" id="GO:0030991">
    <property type="term" value="C:intraciliary transport particle A"/>
    <property type="evidence" value="ECO:0007669"/>
    <property type="project" value="TreeGrafter"/>
</dbReference>
<dbReference type="PANTHER" id="PTHR14699:SF0">
    <property type="entry name" value="TETRATRICOPEPTIDE REPEAT PROTEIN 21 HOMOLOG"/>
    <property type="match status" value="1"/>
</dbReference>
<accession>A0A6A5B9G9</accession>
<feature type="domain" description="Tetratricopeptide repeat protein 21A/21B second ARM" evidence="6">
    <location>
        <begin position="309"/>
        <end position="592"/>
    </location>
</feature>
<dbReference type="Pfam" id="PF25062">
    <property type="entry name" value="ARM_TT21_N"/>
    <property type="match status" value="1"/>
</dbReference>
<dbReference type="SMART" id="SM00028">
    <property type="entry name" value="TPR"/>
    <property type="match status" value="16"/>
</dbReference>
<comment type="caution">
    <text evidence="11">The sequence shown here is derived from an EMBL/GenBank/DDBJ whole genome shotgun (WGS) entry which is preliminary data.</text>
</comment>
<feature type="repeat" description="TPR" evidence="4">
    <location>
        <begin position="763"/>
        <end position="796"/>
    </location>
</feature>
<dbReference type="RefSeq" id="XP_044556367.1">
    <property type="nucleotide sequence ID" value="XM_044713879.1"/>
</dbReference>
<dbReference type="VEuPathDB" id="AmoebaDB:NfTy_080800"/>
<feature type="domain" description="Tetratricopeptide repeat protein 21A/21B fourth ARM" evidence="10">
    <location>
        <begin position="799"/>
        <end position="956"/>
    </location>
</feature>
<dbReference type="OrthoDB" id="10259630at2759"/>
<evidence type="ECO:0000259" key="6">
    <source>
        <dbReference type="Pfam" id="PF25060"/>
    </source>
</evidence>
<dbReference type="VEuPathDB" id="AmoebaDB:NF0093190"/>
<evidence type="ECO:0000256" key="4">
    <source>
        <dbReference type="PROSITE-ProRule" id="PRU00339"/>
    </source>
</evidence>
<evidence type="ECO:0000313" key="11">
    <source>
        <dbReference type="EMBL" id="KAF0971651.1"/>
    </source>
</evidence>
<evidence type="ECO:0000259" key="10">
    <source>
        <dbReference type="Pfam" id="PF25068"/>
    </source>
</evidence>
<keyword evidence="3 4" id="KW-0802">TPR repeat</keyword>
<dbReference type="GO" id="GO:0061512">
    <property type="term" value="P:protein localization to cilium"/>
    <property type="evidence" value="ECO:0007669"/>
    <property type="project" value="TreeGrafter"/>
</dbReference>
<dbReference type="InterPro" id="IPR019734">
    <property type="entry name" value="TPR_rpt"/>
</dbReference>
<sequence length="1358" mass="154920">MRASIATLNNNNSPTFGPNTTTASNTTLSSLKGGASSGFSTVGELQAFINYNCRRKYYSSITEVCELFLTRAEDPIVRLWNSFGHCMQGNLSEAIRGYNMIKDRKEVQLASYIGLVAAHEQSAIQDEQEIETLKTFIEMERGSAQNSAKLQAALLYLHLGEFDECRNILEDIDDKYKDPYTNLETVKAWATLLDDEIELVNCESLFDACIKADPKNLDAMMGKAKNAEKQRKIQQAVDICSQISLAFQNFSPALVEKCLLLIQLDDWDQCRETALRIIQKQDPNNVDAMYINLLYLFVKGSQYEDLVNQFNELFKAITKREAKNDKLCFSLAKTFSSLSEGKEELLKKSLDLLNLAKKANPIEADYFILQGHIQVMMKDFINAETSFRKALELNDGSILANKGLFKCSILQNKKDVATQYRDFLGDIEVIMDEQDDDVHEESAQENKSELLFLMALYEHRCNKNLENFTKSLSDAYALHEKELRSMKKSIEYYGILNPQFILEICNELIRSIPSEPLGPTDPPTEELSLCSKILTSLTSEVPGLMLPQLLLAKTKFIMRDFESAQRILARVLQFDPKSSQAHILLAQIAYYQENYALATTELERAVSYDFAVTKQADYNLLKAKVLASKGETKDAIQNLERILKAETIQRKISDDELISIYLELSSVHSRRNEHVEAAKYIEQALEKFAGTEQEGRIIIANAKLSISRNDSDTAISILQSVPPESSFYLLAKSEIAKIYLNRNDKRAYAKCYEELVEKSTKTSSSYLFLGDAFMKIQEPEKAIEAYQEALSVDPKNFSLRNKIAKSLILVHNYDEAISFYKEAIDLDQNNIDPRYDLAQLYLKLRKFKEAESTLIETVSVIEGKKSNQISLMSQYVKVILLLSQVHSKMSDLKVAMNDLEQAKNMQVKILSKLQNSQQDTLYLEKQIAAKICYDLGDYNRKSGDSKTASLLFKEALQYDEAHESSMLALAEIYLKDNDIEGCQSQCTSLLRVNKSHEQATIMMADIMFRNNKFEEAIEHFQTFLHHKPNNYKALVKLLTLLRRAGKLDEAEPFLKEAQNFSPKEEYDPGFNYCNGLYHLYRNNARESLVWFNRARKSGDWGEMATVYMIETYLNPDTTVESSEVDQKEKNPKTMVSENRMESITAAERLLEELTTTTISPHKKKTLQGYLKLAKCKTKDEMEKCIPFFGEVLSQDSDYVPALVALSYAFEKTKQTPKARQTLKRISKMEMKPGWEDDFERGWLLLADIYIGGGKFDLAQELIKKILEINKSCTRAWELDGLIYEKEGSFQDAANCYEKAWKLSGESSPNSGYKLAFNLLKAKRHIEAINVCHKVLQKHPNYPKIKKEVLDKARLCIRP</sequence>
<dbReference type="GO" id="GO:0035721">
    <property type="term" value="P:intraciliary retrograde transport"/>
    <property type="evidence" value="ECO:0007669"/>
    <property type="project" value="TreeGrafter"/>
</dbReference>
<keyword evidence="2" id="KW-0677">Repeat</keyword>
<feature type="domain" description="Tetratricopeptide repeat protein 21A/21B fifth ARM repeats" evidence="9">
    <location>
        <begin position="997"/>
        <end position="1113"/>
    </location>
</feature>
<evidence type="ECO:0000313" key="12">
    <source>
        <dbReference type="Proteomes" id="UP000444721"/>
    </source>
</evidence>
<dbReference type="InterPro" id="IPR056834">
    <property type="entry name" value="ARM_TT21_C"/>
</dbReference>
<dbReference type="InterPro" id="IPR056835">
    <property type="entry name" value="ARM_TT21_5th"/>
</dbReference>
<feature type="repeat" description="TPR" evidence="4">
    <location>
        <begin position="797"/>
        <end position="830"/>
    </location>
</feature>
<gene>
    <name evidence="11" type="ORF">FDP41_009874</name>
</gene>
<proteinExistence type="inferred from homology"/>
<dbReference type="InterPro" id="IPR056836">
    <property type="entry name" value="ARM_TT21_4th"/>
</dbReference>
<feature type="compositionally biased region" description="Polar residues" evidence="5">
    <location>
        <begin position="1"/>
        <end position="18"/>
    </location>
</feature>
<evidence type="ECO:0000256" key="2">
    <source>
        <dbReference type="ARBA" id="ARBA00022737"/>
    </source>
</evidence>
<dbReference type="Pfam" id="PF25060">
    <property type="entry name" value="ARM_TT21_2nd"/>
    <property type="match status" value="1"/>
</dbReference>
<dbReference type="GO" id="GO:0005929">
    <property type="term" value="C:cilium"/>
    <property type="evidence" value="ECO:0007669"/>
    <property type="project" value="GOC"/>
</dbReference>
<keyword evidence="12" id="KW-1185">Reference proteome</keyword>
<dbReference type="InterPro" id="IPR056832">
    <property type="entry name" value="ARM_TT21_2nd"/>
</dbReference>
<evidence type="ECO:0000259" key="8">
    <source>
        <dbReference type="Pfam" id="PF25063"/>
    </source>
</evidence>
<dbReference type="Pfam" id="PF25068">
    <property type="entry name" value="ARM_TT21_4th"/>
    <property type="match status" value="1"/>
</dbReference>
<dbReference type="Pfam" id="PF25058">
    <property type="entry name" value="ARM_TT21"/>
    <property type="match status" value="1"/>
</dbReference>
<feature type="domain" description="Tetratricopeptide repeat protein 21A/21B N-terminal ARM repeat" evidence="7">
    <location>
        <begin position="49"/>
        <end position="270"/>
    </location>
</feature>
<protein>
    <submittedName>
        <fullName evidence="11">Uncharacterized protein</fullName>
    </submittedName>
</protein>
<dbReference type="Proteomes" id="UP000444721">
    <property type="component" value="Unassembled WGS sequence"/>
</dbReference>
<dbReference type="Pfam" id="PF25063">
    <property type="entry name" value="ARM_TT21_C"/>
    <property type="match status" value="1"/>
</dbReference>
<dbReference type="PANTHER" id="PTHR14699">
    <property type="entry name" value="STI2 PROTEIN-RELATED"/>
    <property type="match status" value="1"/>
</dbReference>
<dbReference type="PROSITE" id="PS50293">
    <property type="entry name" value="TPR_REGION"/>
    <property type="match status" value="1"/>
</dbReference>
<dbReference type="Gene3D" id="1.25.40.10">
    <property type="entry name" value="Tetratricopeptide repeat domain"/>
    <property type="match status" value="6"/>
</dbReference>
<evidence type="ECO:0000259" key="9">
    <source>
        <dbReference type="Pfam" id="PF25064"/>
    </source>
</evidence>
<feature type="repeat" description="TPR" evidence="4">
    <location>
        <begin position="1273"/>
        <end position="1306"/>
    </location>
</feature>
<dbReference type="InterPro" id="IPR056833">
    <property type="entry name" value="ARM_TT21_N"/>
</dbReference>
<evidence type="ECO:0000259" key="7">
    <source>
        <dbReference type="Pfam" id="PF25062"/>
    </source>
</evidence>
<dbReference type="SUPFAM" id="SSF48452">
    <property type="entry name" value="TPR-like"/>
    <property type="match status" value="4"/>
</dbReference>
<evidence type="ECO:0000256" key="5">
    <source>
        <dbReference type="SAM" id="MobiDB-lite"/>
    </source>
</evidence>
<organism evidence="11 12">
    <name type="scientific">Naegleria fowleri</name>
    <name type="common">Brain eating amoeba</name>
    <dbReference type="NCBI Taxonomy" id="5763"/>
    <lineage>
        <taxon>Eukaryota</taxon>
        <taxon>Discoba</taxon>
        <taxon>Heterolobosea</taxon>
        <taxon>Tetramitia</taxon>
        <taxon>Eutetramitia</taxon>
        <taxon>Vahlkampfiidae</taxon>
        <taxon>Naegleria</taxon>
    </lineage>
</organism>
<feature type="repeat" description="TPR" evidence="4">
    <location>
        <begin position="997"/>
        <end position="1030"/>
    </location>
</feature>
<dbReference type="Pfam" id="PF25064">
    <property type="entry name" value="ARM_TT21_5th"/>
    <property type="match status" value="1"/>
</dbReference>
<dbReference type="Pfam" id="PF07719">
    <property type="entry name" value="TPR_2"/>
    <property type="match status" value="1"/>
</dbReference>